<accession>A0A2A5CC51</accession>
<evidence type="ECO:0000259" key="1">
    <source>
        <dbReference type="PROSITE" id="PS51462"/>
    </source>
</evidence>
<evidence type="ECO:0000313" key="2">
    <source>
        <dbReference type="EMBL" id="PCJ41474.1"/>
    </source>
</evidence>
<gene>
    <name evidence="2" type="ORF">COA71_07905</name>
</gene>
<dbReference type="PROSITE" id="PS51462">
    <property type="entry name" value="NUDIX"/>
    <property type="match status" value="1"/>
</dbReference>
<dbReference type="AlphaFoldDB" id="A0A2A5CC51"/>
<dbReference type="InterPro" id="IPR000086">
    <property type="entry name" value="NUDIX_hydrolase_dom"/>
</dbReference>
<dbReference type="Pfam" id="PF14803">
    <property type="entry name" value="Zn_ribbon_Nudix"/>
    <property type="match status" value="1"/>
</dbReference>
<dbReference type="Pfam" id="PF00293">
    <property type="entry name" value="NUDIX"/>
    <property type="match status" value="1"/>
</dbReference>
<dbReference type="GO" id="GO:0016787">
    <property type="term" value="F:hydrolase activity"/>
    <property type="evidence" value="ECO:0007669"/>
    <property type="project" value="UniProtKB-KW"/>
</dbReference>
<dbReference type="Gene3D" id="3.90.79.10">
    <property type="entry name" value="Nucleoside Triphosphate Pyrophosphohydrolase"/>
    <property type="match status" value="1"/>
</dbReference>
<dbReference type="Gene3D" id="2.20.70.10">
    <property type="match status" value="1"/>
</dbReference>
<keyword evidence="2" id="KW-0378">Hydrolase</keyword>
<feature type="domain" description="Nudix hydrolase" evidence="1">
    <location>
        <begin position="33"/>
        <end position="159"/>
    </location>
</feature>
<reference evidence="3" key="1">
    <citation type="submission" date="2017-08" db="EMBL/GenBank/DDBJ databases">
        <title>A dynamic microbial community with high functional redundancy inhabits the cold, oxic subseafloor aquifer.</title>
        <authorList>
            <person name="Tully B.J."/>
            <person name="Wheat C.G."/>
            <person name="Glazer B.T."/>
            <person name="Huber J.A."/>
        </authorList>
    </citation>
    <scope>NUCLEOTIDE SEQUENCE [LARGE SCALE GENOMIC DNA]</scope>
</reference>
<name>A0A2A5CC51_9GAMM</name>
<comment type="caution">
    <text evidence="2">The sequence shown here is derived from an EMBL/GenBank/DDBJ whole genome shotgun (WGS) entry which is preliminary data.</text>
</comment>
<dbReference type="PANTHER" id="PTHR43222:SF2">
    <property type="entry name" value="NUDIX HYDROLASE 23, CHLOROPLASTIC"/>
    <property type="match status" value="1"/>
</dbReference>
<proteinExistence type="predicted"/>
<dbReference type="PANTHER" id="PTHR43222">
    <property type="entry name" value="NUDIX HYDROLASE 23"/>
    <property type="match status" value="1"/>
</dbReference>
<evidence type="ECO:0000313" key="3">
    <source>
        <dbReference type="Proteomes" id="UP000228987"/>
    </source>
</evidence>
<dbReference type="SUPFAM" id="SSF55811">
    <property type="entry name" value="Nudix"/>
    <property type="match status" value="1"/>
</dbReference>
<dbReference type="InterPro" id="IPR029401">
    <property type="entry name" value="Nudix_N"/>
</dbReference>
<dbReference type="Proteomes" id="UP000228987">
    <property type="component" value="Unassembled WGS sequence"/>
</dbReference>
<protein>
    <submittedName>
        <fullName evidence="2">NUDIX hydrolase</fullName>
    </submittedName>
</protein>
<dbReference type="InterPro" id="IPR015797">
    <property type="entry name" value="NUDIX_hydrolase-like_dom_sf"/>
</dbReference>
<organism evidence="2 3">
    <name type="scientific">SAR86 cluster bacterium</name>
    <dbReference type="NCBI Taxonomy" id="2030880"/>
    <lineage>
        <taxon>Bacteria</taxon>
        <taxon>Pseudomonadati</taxon>
        <taxon>Pseudomonadota</taxon>
        <taxon>Gammaproteobacteria</taxon>
        <taxon>SAR86 cluster</taxon>
    </lineage>
</organism>
<dbReference type="CDD" id="cd04511">
    <property type="entry name" value="NUDIX_Hydrolase"/>
    <property type="match status" value="1"/>
</dbReference>
<dbReference type="EMBL" id="NVWI01000005">
    <property type="protein sequence ID" value="PCJ41474.1"/>
    <property type="molecule type" value="Genomic_DNA"/>
</dbReference>
<sequence length="195" mass="22574">MNFCNLCGEKLKFIIPPDDDRERFICEGCGHIHYQNPRMIVCTLPVYEDKILLCKRAIDPRYGLWTLPGGFMENDETTHEGAIRETQEEACANIELVEIYSLYNLPHINQVHLFFRANLLDLNFAAGTESLDVKLFTEDEIPWQQLAFIPVIETLKHFFQDRIRNVFPMHCAEILVDPDTKKSTTNALLTNQLTN</sequence>